<reference evidence="12" key="1">
    <citation type="submission" date="2025-08" db="UniProtKB">
        <authorList>
            <consortium name="RefSeq"/>
        </authorList>
    </citation>
    <scope>IDENTIFICATION</scope>
</reference>
<dbReference type="PANTHER" id="PTHR45639:SF3">
    <property type="entry name" value="HYPOXIA UP-REGULATED PROTEIN 1"/>
    <property type="match status" value="1"/>
</dbReference>
<comment type="subcellular location">
    <subcellularLocation>
        <location evidence="1">Endoplasmic reticulum lumen</location>
    </subcellularLocation>
</comment>
<dbReference type="Gene3D" id="3.30.30.30">
    <property type="match status" value="1"/>
</dbReference>
<keyword evidence="6" id="KW-0067">ATP-binding</keyword>
<dbReference type="FunFam" id="3.90.640.10:FF:000012">
    <property type="entry name" value="Hypoxia up-regulated protein 1"/>
    <property type="match status" value="1"/>
</dbReference>
<dbReference type="Gene3D" id="2.60.34.10">
    <property type="entry name" value="Substrate Binding Domain Of DNAk, Chain A, domain 1"/>
    <property type="match status" value="1"/>
</dbReference>
<feature type="chain" id="PRO_5042616927" description="Hypoxia up-regulated protein 1" evidence="10">
    <location>
        <begin position="27"/>
        <end position="936"/>
    </location>
</feature>
<keyword evidence="5" id="KW-0256">Endoplasmic reticulum</keyword>
<proteinExistence type="inferred from homology"/>
<dbReference type="PANTHER" id="PTHR45639">
    <property type="entry name" value="HSC70CB, ISOFORM G-RELATED"/>
    <property type="match status" value="1"/>
</dbReference>
<dbReference type="SUPFAM" id="SSF100934">
    <property type="entry name" value="Heat shock protein 70kD (HSP70), C-terminal subdomain"/>
    <property type="match status" value="1"/>
</dbReference>
<organism evidence="11 12">
    <name type="scientific">Ceratosolen solmsi marchali</name>
    <dbReference type="NCBI Taxonomy" id="326594"/>
    <lineage>
        <taxon>Eukaryota</taxon>
        <taxon>Metazoa</taxon>
        <taxon>Ecdysozoa</taxon>
        <taxon>Arthropoda</taxon>
        <taxon>Hexapoda</taxon>
        <taxon>Insecta</taxon>
        <taxon>Pterygota</taxon>
        <taxon>Neoptera</taxon>
        <taxon>Endopterygota</taxon>
        <taxon>Hymenoptera</taxon>
        <taxon>Apocrita</taxon>
        <taxon>Proctotrupomorpha</taxon>
        <taxon>Chalcidoidea</taxon>
        <taxon>Agaonidae</taxon>
        <taxon>Agaoninae</taxon>
        <taxon>Ceratosolen</taxon>
    </lineage>
</organism>
<protein>
    <recommendedName>
        <fullName evidence="8">Hypoxia up-regulated protein 1</fullName>
    </recommendedName>
</protein>
<keyword evidence="11" id="KW-1185">Reference proteome</keyword>
<dbReference type="KEGG" id="csol:105367544"/>
<comment type="similarity">
    <text evidence="2">Belongs to the heat shock protein 70 family.</text>
</comment>
<dbReference type="InterPro" id="IPR029047">
    <property type="entry name" value="HSP70_peptide-bd_sf"/>
</dbReference>
<feature type="compositionally biased region" description="Polar residues" evidence="9">
    <location>
        <begin position="873"/>
        <end position="886"/>
    </location>
</feature>
<evidence type="ECO:0000313" key="12">
    <source>
        <dbReference type="RefSeq" id="XP_011504599.1"/>
    </source>
</evidence>
<feature type="compositionally biased region" description="Basic and acidic residues" evidence="9">
    <location>
        <begin position="923"/>
        <end position="936"/>
    </location>
</feature>
<dbReference type="CTD" id="31215"/>
<feature type="region of interest" description="Disordered" evidence="9">
    <location>
        <begin position="579"/>
        <end position="640"/>
    </location>
</feature>
<evidence type="ECO:0000256" key="3">
    <source>
        <dbReference type="ARBA" id="ARBA00022729"/>
    </source>
</evidence>
<evidence type="ECO:0000256" key="7">
    <source>
        <dbReference type="ARBA" id="ARBA00023186"/>
    </source>
</evidence>
<dbReference type="InterPro" id="IPR013126">
    <property type="entry name" value="Hsp_70_fam"/>
</dbReference>
<dbReference type="GO" id="GO:0005788">
    <property type="term" value="C:endoplasmic reticulum lumen"/>
    <property type="evidence" value="ECO:0007669"/>
    <property type="project" value="UniProtKB-SubCell"/>
</dbReference>
<evidence type="ECO:0000256" key="1">
    <source>
        <dbReference type="ARBA" id="ARBA00004319"/>
    </source>
</evidence>
<dbReference type="Proteomes" id="UP000695007">
    <property type="component" value="Unplaced"/>
</dbReference>
<dbReference type="InterPro" id="IPR043129">
    <property type="entry name" value="ATPase_NBD"/>
</dbReference>
<evidence type="ECO:0000256" key="2">
    <source>
        <dbReference type="ARBA" id="ARBA00007381"/>
    </source>
</evidence>
<evidence type="ECO:0000256" key="5">
    <source>
        <dbReference type="ARBA" id="ARBA00022824"/>
    </source>
</evidence>
<dbReference type="CDD" id="cd10230">
    <property type="entry name" value="ASKHA_NBD_HSP70_HYOU1"/>
    <property type="match status" value="1"/>
</dbReference>
<dbReference type="GO" id="GO:0034663">
    <property type="term" value="C:endoplasmic reticulum chaperone complex"/>
    <property type="evidence" value="ECO:0007669"/>
    <property type="project" value="TreeGrafter"/>
</dbReference>
<evidence type="ECO:0000256" key="6">
    <source>
        <dbReference type="ARBA" id="ARBA00022840"/>
    </source>
</evidence>
<evidence type="ECO:0000256" key="10">
    <source>
        <dbReference type="SAM" id="SignalP"/>
    </source>
</evidence>
<keyword evidence="3 10" id="KW-0732">Signal</keyword>
<dbReference type="GO" id="GO:0030968">
    <property type="term" value="P:endoplasmic reticulum unfolded protein response"/>
    <property type="evidence" value="ECO:0007669"/>
    <property type="project" value="TreeGrafter"/>
</dbReference>
<dbReference type="InterPro" id="IPR029048">
    <property type="entry name" value="HSP70_C_sf"/>
</dbReference>
<dbReference type="Gene3D" id="3.30.420.40">
    <property type="match status" value="2"/>
</dbReference>
<feature type="region of interest" description="Disordered" evidence="9">
    <location>
        <begin position="873"/>
        <end position="936"/>
    </location>
</feature>
<dbReference type="PRINTS" id="PR00301">
    <property type="entry name" value="HEATSHOCK70"/>
</dbReference>
<feature type="compositionally biased region" description="Basic and acidic residues" evidence="9">
    <location>
        <begin position="591"/>
        <end position="640"/>
    </location>
</feature>
<evidence type="ECO:0000256" key="9">
    <source>
        <dbReference type="SAM" id="MobiDB-lite"/>
    </source>
</evidence>
<dbReference type="GeneID" id="105367544"/>
<gene>
    <name evidence="12" type="primary">LOC105367544</name>
</gene>
<keyword evidence="7" id="KW-0143">Chaperone</keyword>
<dbReference type="SUPFAM" id="SSF53067">
    <property type="entry name" value="Actin-like ATPase domain"/>
    <property type="match status" value="2"/>
</dbReference>
<dbReference type="GO" id="GO:0005524">
    <property type="term" value="F:ATP binding"/>
    <property type="evidence" value="ECO:0007669"/>
    <property type="project" value="UniProtKB-KW"/>
</dbReference>
<evidence type="ECO:0000256" key="8">
    <source>
        <dbReference type="ARBA" id="ARBA00040503"/>
    </source>
</evidence>
<sequence>MMYHKRLSFMLLVILYTDFISNEANAVAVMSIDLGSEWMKVAIVSPGVPMEIALNKESKRKTPVTISFRDGERTFGEDAQVVGTRFPQTSFSYILDLIGKPIDSPIVQLFRKRFPYYNIEADKERNTLIFRIDEVTTFTPEELLAQILHKAKEFAELSAGQKIKEAVITVPGFFNQAERSALIQAAELADIKVLQLFNDYSAVALNYGIFHRKEINDSAHYIMFYDMGASSTTATVVGFQNVKTKERGFVETHPQVSILGVGYDRTLGGLEMQLRLRDYLGKEFDAMKKTSTSVFSSPRAMAKLFKEAGRVKNVLSANIDHYAQIEGLLDEKDLRLQVTREKFEELCADLFERVSNPVKTALETSALTMDIISQVVLVGAGTRMPKVQEKLAAFVKTDLSKNINTDEAAALGAVYKAAELSQGFKVKKFITKDAVLFPIQIVFDRIVENKVKQVRRMLFSRMNAYPQKKIITFNKHNENVFSFNVNYAELDYLPKKEIDAVGTFNISLVTLTGITEALSKHENDIVESKSIKVHFSMNESGLLNFINVELVLEKTSPTTPDEVEGAFVKFGSTISKLFSGSDESENDDKVEETLKDGIKPVHEEPEYPGLKKETKEKDKTNNETKPIEEKSENKTEKLEKDQTPTIITIKEPIDAKELKVVQFTLSEDKFLISQEKLKALDTFDEQKARRENALNNLESFVIDVQQKLELDEYKVAILPEEAEKIKKSCNDVSEWLYEEGFEATSEIYEQKLEDLQKLTRDLYERVFEHSERPEALRVLVSMLDEIKASLNNIPSEEMLEIFTQIEIESVEKAINETEEYYNRVVKVTSESKLYEPVTYKVRDIVQKIAVLDREIKYVFNKLKIWKLKGATNSTDKVGENNTTNGDSESENKTKTEQNTTLDKNESEAVEAEVFELPISNSTKSEDKEFKDKHQEL</sequence>
<dbReference type="GO" id="GO:0140662">
    <property type="term" value="F:ATP-dependent protein folding chaperone"/>
    <property type="evidence" value="ECO:0007669"/>
    <property type="project" value="InterPro"/>
</dbReference>
<evidence type="ECO:0000313" key="11">
    <source>
        <dbReference type="Proteomes" id="UP000695007"/>
    </source>
</evidence>
<dbReference type="Gene3D" id="3.90.640.10">
    <property type="entry name" value="Actin, Chain A, domain 4"/>
    <property type="match status" value="1"/>
</dbReference>
<feature type="signal peptide" evidence="10">
    <location>
        <begin position="1"/>
        <end position="26"/>
    </location>
</feature>
<dbReference type="Gene3D" id="1.20.1270.10">
    <property type="match status" value="1"/>
</dbReference>
<evidence type="ECO:0000256" key="4">
    <source>
        <dbReference type="ARBA" id="ARBA00022741"/>
    </source>
</evidence>
<dbReference type="AlphaFoldDB" id="A0AAJ6YUC6"/>
<dbReference type="FunFam" id="3.30.30.30:FF:000004">
    <property type="entry name" value="hypoxia up-regulated protein 1"/>
    <property type="match status" value="1"/>
</dbReference>
<accession>A0AAJ6YUC6</accession>
<name>A0AAJ6YUC6_9HYME</name>
<dbReference type="RefSeq" id="XP_011504599.1">
    <property type="nucleotide sequence ID" value="XM_011506297.1"/>
</dbReference>
<dbReference type="Pfam" id="PF00012">
    <property type="entry name" value="HSP70"/>
    <property type="match status" value="1"/>
</dbReference>
<dbReference type="FunFam" id="1.20.1270.10:FF:000002">
    <property type="entry name" value="Heat shock 70 kDa protein 4"/>
    <property type="match status" value="1"/>
</dbReference>
<keyword evidence="4" id="KW-0547">Nucleotide-binding</keyword>